<dbReference type="Proteomes" id="UP001222325">
    <property type="component" value="Unassembled WGS sequence"/>
</dbReference>
<feature type="compositionally biased region" description="Low complexity" evidence="1">
    <location>
        <begin position="184"/>
        <end position="205"/>
    </location>
</feature>
<accession>A0AAD6TZ75</accession>
<feature type="compositionally biased region" description="Low complexity" evidence="1">
    <location>
        <begin position="231"/>
        <end position="246"/>
    </location>
</feature>
<feature type="region of interest" description="Disordered" evidence="1">
    <location>
        <begin position="675"/>
        <end position="705"/>
    </location>
</feature>
<feature type="compositionally biased region" description="Basic and acidic residues" evidence="1">
    <location>
        <begin position="556"/>
        <end position="567"/>
    </location>
</feature>
<evidence type="ECO:0000256" key="1">
    <source>
        <dbReference type="SAM" id="MobiDB-lite"/>
    </source>
</evidence>
<sequence length="705" mass="75288">MSNPPKIPKRQPAPFTPMQTRQASGSSDALATRGRGGSAGGRGSVRSVTNPTSSSLAGQISAPLAPSAPFGSNEPRLPSLPIRPDPLRRAGSLAAEGGSRPSESAELDSANSLGKGALPPHAQRSAEFISAIRSVMGTRAEGDLEQGRPSSHSSSAAPVAATANVEIVEIMEIPADVTSLSPLTASARSSTQRSTSSRASSGGSRASRRTGSEHASSVKSGYARQESPAQSGSERSGRSPSSAGSRGSRRDPPAWGPALDNESITAALSQQRRSPSPPAEYERFFTGIGRSIDLFHEPLFVSVERLHLAYDPNSSSQEDPLMPFGASGGELPGTDPASTLMLRDAVIRYQHRERHYSWNFLSELIKEVAGFDASAGIVMPTVVPDTNAHAWSLNLHWLSRTAHAVFAVQQILDALHQFLGHSLTSARFIVDPRFALVYTLEAGPNQWEVRFALSSLQLRLVRADSHIAQQLRGIRQTLTGHLPDDDDEPVSSVDSSITAVREEYGTGSAQQELYRLINRPDYGRRVALINADEHRRMLEALAEPQRERYYRERHDPQAWPTMKEKEASGAASAASAAASAPSGPAPSGRDFFPAGNRSYQGHSFRPHSLLFAEIWGAIDDAHGGLRMRLPRAAATELRLGGGKVDTGAAEVVKAEADTEEVADMAVEADTEEAVDKAAGEADTEAADTVVAEAEAEEETDRVEED</sequence>
<name>A0AAD6TZ75_9AGAR</name>
<evidence type="ECO:0000313" key="2">
    <source>
        <dbReference type="EMBL" id="KAJ7081400.1"/>
    </source>
</evidence>
<comment type="caution">
    <text evidence="2">The sequence shown here is derived from an EMBL/GenBank/DDBJ whole genome shotgun (WGS) entry which is preliminary data.</text>
</comment>
<feature type="compositionally biased region" description="Gly residues" evidence="1">
    <location>
        <begin position="34"/>
        <end position="43"/>
    </location>
</feature>
<keyword evidence="3" id="KW-1185">Reference proteome</keyword>
<feature type="compositionally biased region" description="Polar residues" evidence="1">
    <location>
        <begin position="17"/>
        <end position="29"/>
    </location>
</feature>
<protein>
    <submittedName>
        <fullName evidence="2">Uncharacterized protein</fullName>
    </submittedName>
</protein>
<feature type="region of interest" description="Disordered" evidence="1">
    <location>
        <begin position="1"/>
        <end position="125"/>
    </location>
</feature>
<reference evidence="2" key="1">
    <citation type="submission" date="2023-03" db="EMBL/GenBank/DDBJ databases">
        <title>Massive genome expansion in bonnet fungi (Mycena s.s.) driven by repeated elements and novel gene families across ecological guilds.</title>
        <authorList>
            <consortium name="Lawrence Berkeley National Laboratory"/>
            <person name="Harder C.B."/>
            <person name="Miyauchi S."/>
            <person name="Viragh M."/>
            <person name="Kuo A."/>
            <person name="Thoen E."/>
            <person name="Andreopoulos B."/>
            <person name="Lu D."/>
            <person name="Skrede I."/>
            <person name="Drula E."/>
            <person name="Henrissat B."/>
            <person name="Morin E."/>
            <person name="Kohler A."/>
            <person name="Barry K."/>
            <person name="LaButti K."/>
            <person name="Morin E."/>
            <person name="Salamov A."/>
            <person name="Lipzen A."/>
            <person name="Mereny Z."/>
            <person name="Hegedus B."/>
            <person name="Baldrian P."/>
            <person name="Stursova M."/>
            <person name="Weitz H."/>
            <person name="Taylor A."/>
            <person name="Grigoriev I.V."/>
            <person name="Nagy L.G."/>
            <person name="Martin F."/>
            <person name="Kauserud H."/>
        </authorList>
    </citation>
    <scope>NUCLEOTIDE SEQUENCE</scope>
    <source>
        <strain evidence="2">CBHHK173m</strain>
    </source>
</reference>
<gene>
    <name evidence="2" type="ORF">B0H15DRAFT_803711</name>
</gene>
<feature type="compositionally biased region" description="Low complexity" evidence="1">
    <location>
        <begin position="568"/>
        <end position="588"/>
    </location>
</feature>
<feature type="region of interest" description="Disordered" evidence="1">
    <location>
        <begin position="141"/>
        <end position="160"/>
    </location>
</feature>
<feature type="compositionally biased region" description="Acidic residues" evidence="1">
    <location>
        <begin position="693"/>
        <end position="705"/>
    </location>
</feature>
<dbReference type="EMBL" id="JARJCN010000050">
    <property type="protein sequence ID" value="KAJ7081400.1"/>
    <property type="molecule type" value="Genomic_DNA"/>
</dbReference>
<organism evidence="2 3">
    <name type="scientific">Mycena belliarum</name>
    <dbReference type="NCBI Taxonomy" id="1033014"/>
    <lineage>
        <taxon>Eukaryota</taxon>
        <taxon>Fungi</taxon>
        <taxon>Dikarya</taxon>
        <taxon>Basidiomycota</taxon>
        <taxon>Agaricomycotina</taxon>
        <taxon>Agaricomycetes</taxon>
        <taxon>Agaricomycetidae</taxon>
        <taxon>Agaricales</taxon>
        <taxon>Marasmiineae</taxon>
        <taxon>Mycenaceae</taxon>
        <taxon>Mycena</taxon>
    </lineage>
</organism>
<evidence type="ECO:0000313" key="3">
    <source>
        <dbReference type="Proteomes" id="UP001222325"/>
    </source>
</evidence>
<feature type="region of interest" description="Disordered" evidence="1">
    <location>
        <begin position="184"/>
        <end position="259"/>
    </location>
</feature>
<proteinExistence type="predicted"/>
<feature type="compositionally biased region" description="Low complexity" evidence="1">
    <location>
        <begin position="150"/>
        <end position="160"/>
    </location>
</feature>
<feature type="region of interest" description="Disordered" evidence="1">
    <location>
        <begin position="556"/>
        <end position="594"/>
    </location>
</feature>
<dbReference type="AlphaFoldDB" id="A0AAD6TZ75"/>